<dbReference type="EMBL" id="JAGGNH010000009">
    <property type="protein sequence ID" value="KAJ0963250.1"/>
    <property type="molecule type" value="Genomic_DNA"/>
</dbReference>
<reference evidence="2" key="1">
    <citation type="submission" date="2021-03" db="EMBL/GenBank/DDBJ databases">
        <authorList>
            <person name="Li Z."/>
            <person name="Yang C."/>
        </authorList>
    </citation>
    <scope>NUCLEOTIDE SEQUENCE</scope>
    <source>
        <strain evidence="2">Dzin_1.0</strain>
        <tissue evidence="2">Leaf</tissue>
    </source>
</reference>
<dbReference type="InterPro" id="IPR029063">
    <property type="entry name" value="SAM-dependent_MTases_sf"/>
</dbReference>
<evidence type="ECO:0000313" key="2">
    <source>
        <dbReference type="EMBL" id="KAJ0963250.1"/>
    </source>
</evidence>
<dbReference type="Pfam" id="PF13679">
    <property type="entry name" value="Methyltransf_32"/>
    <property type="match status" value="1"/>
</dbReference>
<dbReference type="AlphaFoldDB" id="A0A9D5BZ31"/>
<dbReference type="OrthoDB" id="10258156at2759"/>
<comment type="caution">
    <text evidence="2">The sequence shown here is derived from an EMBL/GenBank/DDBJ whole genome shotgun (WGS) entry which is preliminary data.</text>
</comment>
<gene>
    <name evidence="2" type="ORF">J5N97_028372</name>
</gene>
<name>A0A9D5BZ31_9LILI</name>
<dbReference type="PANTHER" id="PTHR12496:SF0">
    <property type="entry name" value="METHYLTRANSFERASE DOMAIN-CONTAINING PROTEIN"/>
    <property type="match status" value="1"/>
</dbReference>
<reference evidence="2" key="2">
    <citation type="journal article" date="2022" name="Hortic Res">
        <title>The genome of Dioscorea zingiberensis sheds light on the biosynthesis, origin and evolution of the medicinally important diosgenin saponins.</title>
        <authorList>
            <person name="Li Y."/>
            <person name="Tan C."/>
            <person name="Li Z."/>
            <person name="Guo J."/>
            <person name="Li S."/>
            <person name="Chen X."/>
            <person name="Wang C."/>
            <person name="Dai X."/>
            <person name="Yang H."/>
            <person name="Song W."/>
            <person name="Hou L."/>
            <person name="Xu J."/>
            <person name="Tong Z."/>
            <person name="Xu A."/>
            <person name="Yuan X."/>
            <person name="Wang W."/>
            <person name="Yang Q."/>
            <person name="Chen L."/>
            <person name="Sun Z."/>
            <person name="Wang K."/>
            <person name="Pan B."/>
            <person name="Chen J."/>
            <person name="Bao Y."/>
            <person name="Liu F."/>
            <person name="Qi X."/>
            <person name="Gang D.R."/>
            <person name="Wen J."/>
            <person name="Li J."/>
        </authorList>
    </citation>
    <scope>NUCLEOTIDE SEQUENCE</scope>
    <source>
        <strain evidence="2">Dzin_1.0</strain>
    </source>
</reference>
<dbReference type="InterPro" id="IPR052220">
    <property type="entry name" value="METTL25"/>
</dbReference>
<dbReference type="SUPFAM" id="SSF53335">
    <property type="entry name" value="S-adenosyl-L-methionine-dependent methyltransferases"/>
    <property type="match status" value="1"/>
</dbReference>
<dbReference type="InterPro" id="IPR025714">
    <property type="entry name" value="Methyltranfer_dom"/>
</dbReference>
<protein>
    <recommendedName>
        <fullName evidence="1">Methyltransferase domain-containing protein</fullName>
    </recommendedName>
</protein>
<evidence type="ECO:0000259" key="1">
    <source>
        <dbReference type="Pfam" id="PF13679"/>
    </source>
</evidence>
<dbReference type="Proteomes" id="UP001085076">
    <property type="component" value="Miscellaneous, Linkage group lg09"/>
</dbReference>
<keyword evidence="3" id="KW-1185">Reference proteome</keyword>
<sequence length="571" mass="63610">MSSGDRKYSCETAAQTQEWMNAIADFLRRFKPLIDAHVVNFFKDRLWELVDEQWMECLRKESVENLINLPSGVVQGYWPLSLQEFVTTLRSLVLPRDQELSHPMFPDLHATSLGSVLTQGMNMKKKHEVEILAAVISAIASVVGAQKIIDVGSGQGYLAQALSFHYQLSVIAVDASLHHANVTNARAERIKKHYAAKLHKSQQGNENLKVPKTVTCHVLSSDTLSILSTTSSDKEYVELSTDSSEILESSKTGIQKSTFCDHASPLVLSGLHSCGDLSVNMLRSFVECDQVKALICIGCCYNLLSEECSMKMDAPCGFPLSNVVKCAGVTLGKSARDLACQSAERWKSLTKDAAIQNFDLHAFRAAFQMILVKYYPETLKLSPSIGRQGKALRRQQLRRNLESQFGAKEADCSAFAPEKGFQGKASLLTHNSDDAKVINQLHNDLLLEDGTCVICSSSKPLQNVLFEEFVKSGLDRLGFSLPQDINIFEIWKEVQPYTELLLGKLFRIQLLCSMVIVVMQNTRLFCQTLNGVFFSQPARACWGVKRSTLCVVINLWLYLVGELQHNKNKAS</sequence>
<organism evidence="2 3">
    <name type="scientific">Dioscorea zingiberensis</name>
    <dbReference type="NCBI Taxonomy" id="325984"/>
    <lineage>
        <taxon>Eukaryota</taxon>
        <taxon>Viridiplantae</taxon>
        <taxon>Streptophyta</taxon>
        <taxon>Embryophyta</taxon>
        <taxon>Tracheophyta</taxon>
        <taxon>Spermatophyta</taxon>
        <taxon>Magnoliopsida</taxon>
        <taxon>Liliopsida</taxon>
        <taxon>Dioscoreales</taxon>
        <taxon>Dioscoreaceae</taxon>
        <taxon>Dioscorea</taxon>
    </lineage>
</organism>
<dbReference type="PANTHER" id="PTHR12496">
    <property type="entry name" value="CGI-41 METHYLTRANSFERASE"/>
    <property type="match status" value="1"/>
</dbReference>
<proteinExistence type="predicted"/>
<dbReference type="Gene3D" id="3.40.50.150">
    <property type="entry name" value="Vaccinia Virus protein VP39"/>
    <property type="match status" value="1"/>
</dbReference>
<evidence type="ECO:0000313" key="3">
    <source>
        <dbReference type="Proteomes" id="UP001085076"/>
    </source>
</evidence>
<feature type="domain" description="Methyltransferase" evidence="1">
    <location>
        <begin position="124"/>
        <end position="306"/>
    </location>
</feature>
<accession>A0A9D5BZ31</accession>